<dbReference type="Pfam" id="PF01594">
    <property type="entry name" value="AI-2E_transport"/>
    <property type="match status" value="1"/>
</dbReference>
<feature type="transmembrane region" description="Helical" evidence="6">
    <location>
        <begin position="309"/>
        <end position="342"/>
    </location>
</feature>
<feature type="transmembrane region" description="Helical" evidence="6">
    <location>
        <begin position="208"/>
        <end position="231"/>
    </location>
</feature>
<sequence length="351" mass="38681">MLKHQQIFLNIIFVIFLILAIILISPIFTPILLGVIFSAIFYPLYKKISLKLKSENGSASITTILVLLIIIIPIIILITGLTKEAFNIANKIGGSEWENNWQTIIEGKNFLANWTDTLSSKFNIDFNSLLKNGAADIVKKISIFLYEGLNSIISNIPKFLLGIFIMALSIFYGLRDGDKLKKALIKISPLDENDEIIIFSKLKEVSRAIFYGNLVSAAAQGFLGGLGFFIFGLGSPVLWGTIMAFLALIPVLGPFLIFIPAAIWMWLTGGNIGIIIVFLVYNIVLVSGVDNILRPIFIGNKIKTHSFLVILSVLGGLSLFGLWGIIYGPVILVTFLTLAGLYLKNNNRGII</sequence>
<feature type="transmembrane region" description="Helical" evidence="6">
    <location>
        <begin position="7"/>
        <end position="24"/>
    </location>
</feature>
<feature type="transmembrane region" description="Helical" evidence="6">
    <location>
        <begin position="266"/>
        <end position="289"/>
    </location>
</feature>
<keyword evidence="5 6" id="KW-0472">Membrane</keyword>
<gene>
    <name evidence="7" type="ORF">US50_C0043G0002</name>
</gene>
<dbReference type="InterPro" id="IPR002549">
    <property type="entry name" value="AI-2E-like"/>
</dbReference>
<evidence type="ECO:0000256" key="3">
    <source>
        <dbReference type="ARBA" id="ARBA00022692"/>
    </source>
</evidence>
<keyword evidence="3 6" id="KW-0812">Transmembrane</keyword>
<reference evidence="7 8" key="1">
    <citation type="journal article" date="2015" name="Nature">
        <title>rRNA introns, odd ribosomes, and small enigmatic genomes across a large radiation of phyla.</title>
        <authorList>
            <person name="Brown C.T."/>
            <person name="Hug L.A."/>
            <person name="Thomas B.C."/>
            <person name="Sharon I."/>
            <person name="Castelle C.J."/>
            <person name="Singh A."/>
            <person name="Wilkins M.J."/>
            <person name="Williams K.H."/>
            <person name="Banfield J.F."/>
        </authorList>
    </citation>
    <scope>NUCLEOTIDE SEQUENCE [LARGE SCALE GENOMIC DNA]</scope>
</reference>
<evidence type="ECO:0000256" key="1">
    <source>
        <dbReference type="ARBA" id="ARBA00004141"/>
    </source>
</evidence>
<keyword evidence="4 6" id="KW-1133">Transmembrane helix</keyword>
<feature type="transmembrane region" description="Helical" evidence="6">
    <location>
        <begin position="30"/>
        <end position="45"/>
    </location>
</feature>
<protein>
    <recommendedName>
        <fullName evidence="9">Permease</fullName>
    </recommendedName>
</protein>
<feature type="transmembrane region" description="Helical" evidence="6">
    <location>
        <begin position="57"/>
        <end position="78"/>
    </location>
</feature>
<organism evidence="7 8">
    <name type="scientific">Candidatus Nomurabacteria bacterium GW2011_GWB1_37_5</name>
    <dbReference type="NCBI Taxonomy" id="1618742"/>
    <lineage>
        <taxon>Bacteria</taxon>
        <taxon>Candidatus Nomuraibacteriota</taxon>
    </lineage>
</organism>
<comment type="subcellular location">
    <subcellularLocation>
        <location evidence="1">Membrane</location>
        <topology evidence="1">Multi-pass membrane protein</topology>
    </subcellularLocation>
</comment>
<feature type="transmembrane region" description="Helical" evidence="6">
    <location>
        <begin position="237"/>
        <end position="259"/>
    </location>
</feature>
<dbReference type="Proteomes" id="UP000033876">
    <property type="component" value="Unassembled WGS sequence"/>
</dbReference>
<feature type="transmembrane region" description="Helical" evidence="6">
    <location>
        <begin position="156"/>
        <end position="174"/>
    </location>
</feature>
<accession>A0A0G0H7P5</accession>
<comment type="similarity">
    <text evidence="2">Belongs to the autoinducer-2 exporter (AI-2E) (TC 2.A.86) family.</text>
</comment>
<evidence type="ECO:0000256" key="4">
    <source>
        <dbReference type="ARBA" id="ARBA00022989"/>
    </source>
</evidence>
<evidence type="ECO:0000256" key="2">
    <source>
        <dbReference type="ARBA" id="ARBA00009773"/>
    </source>
</evidence>
<dbReference type="AlphaFoldDB" id="A0A0G0H7P5"/>
<evidence type="ECO:0000256" key="5">
    <source>
        <dbReference type="ARBA" id="ARBA00023136"/>
    </source>
</evidence>
<proteinExistence type="inferred from homology"/>
<dbReference type="EMBL" id="LBTF01000043">
    <property type="protein sequence ID" value="KKQ34570.1"/>
    <property type="molecule type" value="Genomic_DNA"/>
</dbReference>
<dbReference type="GO" id="GO:0016020">
    <property type="term" value="C:membrane"/>
    <property type="evidence" value="ECO:0007669"/>
    <property type="project" value="UniProtKB-SubCell"/>
</dbReference>
<evidence type="ECO:0000313" key="7">
    <source>
        <dbReference type="EMBL" id="KKQ34570.1"/>
    </source>
</evidence>
<dbReference type="PANTHER" id="PTHR21716:SF4">
    <property type="entry name" value="TRANSMEMBRANE PROTEIN 245"/>
    <property type="match status" value="1"/>
</dbReference>
<comment type="caution">
    <text evidence="7">The sequence shown here is derived from an EMBL/GenBank/DDBJ whole genome shotgun (WGS) entry which is preliminary data.</text>
</comment>
<name>A0A0G0H7P5_9BACT</name>
<evidence type="ECO:0000256" key="6">
    <source>
        <dbReference type="SAM" id="Phobius"/>
    </source>
</evidence>
<evidence type="ECO:0000313" key="8">
    <source>
        <dbReference type="Proteomes" id="UP000033876"/>
    </source>
</evidence>
<dbReference type="PANTHER" id="PTHR21716">
    <property type="entry name" value="TRANSMEMBRANE PROTEIN"/>
    <property type="match status" value="1"/>
</dbReference>
<evidence type="ECO:0008006" key="9">
    <source>
        <dbReference type="Google" id="ProtNLM"/>
    </source>
</evidence>